<comment type="caution">
    <text evidence="2">The sequence shown here is derived from an EMBL/GenBank/DDBJ whole genome shotgun (WGS) entry which is preliminary data.</text>
</comment>
<dbReference type="PROSITE" id="PS51257">
    <property type="entry name" value="PROKAR_LIPOPROTEIN"/>
    <property type="match status" value="1"/>
</dbReference>
<dbReference type="STRING" id="651561.BBI00_13825"/>
<protein>
    <recommendedName>
        <fullName evidence="4">Lipoprotein</fullName>
    </recommendedName>
</protein>
<dbReference type="AlphaFoldDB" id="A0A1B8ZUV6"/>
<proteinExistence type="predicted"/>
<keyword evidence="1" id="KW-0812">Transmembrane</keyword>
<reference evidence="3" key="1">
    <citation type="submission" date="2016-07" db="EMBL/GenBank/DDBJ databases">
        <authorList>
            <person name="Florea S."/>
            <person name="Webb J.S."/>
            <person name="Jaromczyk J."/>
            <person name="Schardl C.L."/>
        </authorList>
    </citation>
    <scope>NUCLEOTIDE SEQUENCE [LARGE SCALE GENOMIC DNA]</scope>
    <source>
        <strain evidence="3">CC-VM-7</strain>
    </source>
</reference>
<dbReference type="EMBL" id="MAYG01000001">
    <property type="protein sequence ID" value="OCA75344.1"/>
    <property type="molecule type" value="Genomic_DNA"/>
</dbReference>
<dbReference type="Proteomes" id="UP000093432">
    <property type="component" value="Unassembled WGS sequence"/>
</dbReference>
<keyword evidence="1" id="KW-0472">Membrane</keyword>
<name>A0A1B8ZUV6_9FLAO</name>
<evidence type="ECO:0000313" key="3">
    <source>
        <dbReference type="Proteomes" id="UP000093432"/>
    </source>
</evidence>
<evidence type="ECO:0008006" key="4">
    <source>
        <dbReference type="Google" id="ProtNLM"/>
    </source>
</evidence>
<sequence length="184" mass="21306">MKIYIKQICMVGNFKYFVFILFYITLFSCQNKQEKSQLGKELITENLPILLDNLDYFDVSESPLSVGIYQYVGEIKSDQNIVIEKFQNKFNLNDEEISEYEIKLEKIPKKIGNHFVFLNTDNAFHKKSSMINISFVNLIISKNNKYASIEVVKSLGSGAKFEIYHFKQDNGKWIFAGKEIIGLG</sequence>
<feature type="transmembrane region" description="Helical" evidence="1">
    <location>
        <begin position="7"/>
        <end position="27"/>
    </location>
</feature>
<organism evidence="2 3">
    <name type="scientific">Chryseobacterium arthrosphaerae</name>
    <dbReference type="NCBI Taxonomy" id="651561"/>
    <lineage>
        <taxon>Bacteria</taxon>
        <taxon>Pseudomonadati</taxon>
        <taxon>Bacteroidota</taxon>
        <taxon>Flavobacteriia</taxon>
        <taxon>Flavobacteriales</taxon>
        <taxon>Weeksellaceae</taxon>
        <taxon>Chryseobacterium group</taxon>
        <taxon>Chryseobacterium</taxon>
    </lineage>
</organism>
<accession>A0A1B8ZUV6</accession>
<evidence type="ECO:0000256" key="1">
    <source>
        <dbReference type="SAM" id="Phobius"/>
    </source>
</evidence>
<gene>
    <name evidence="2" type="ORF">BBI00_13825</name>
</gene>
<evidence type="ECO:0000313" key="2">
    <source>
        <dbReference type="EMBL" id="OCA75344.1"/>
    </source>
</evidence>
<keyword evidence="1" id="KW-1133">Transmembrane helix</keyword>